<evidence type="ECO:0000259" key="1">
    <source>
        <dbReference type="Pfam" id="PF00561"/>
    </source>
</evidence>
<dbReference type="AlphaFoldDB" id="A0A1L7CPS1"/>
<evidence type="ECO:0000313" key="2">
    <source>
        <dbReference type="EMBL" id="APT87825.1"/>
    </source>
</evidence>
<dbReference type="GO" id="GO:0004806">
    <property type="term" value="F:triacylglycerol lipase activity"/>
    <property type="evidence" value="ECO:0007669"/>
    <property type="project" value="TreeGrafter"/>
</dbReference>
<reference evidence="2 4" key="1">
    <citation type="submission" date="2014-08" db="EMBL/GenBank/DDBJ databases">
        <title>Complete genome sequence of Corynebacterium flavescens OJ8(T)(=DSM 20296(T)), isolated from cheese.</title>
        <authorList>
            <person name="Ruckert C."/>
            <person name="Albersmeier A."/>
            <person name="Winkler A."/>
            <person name="Kalinowski J."/>
        </authorList>
    </citation>
    <scope>NUCLEOTIDE SEQUENCE [LARGE SCALE GENOMIC DNA]</scope>
    <source>
        <strain evidence="2 4">OJ8</strain>
    </source>
</reference>
<name>A0A1L7CPS1_CORFL</name>
<evidence type="ECO:0000313" key="5">
    <source>
        <dbReference type="Proteomes" id="UP000315353"/>
    </source>
</evidence>
<evidence type="ECO:0000313" key="4">
    <source>
        <dbReference type="Proteomes" id="UP000185479"/>
    </source>
</evidence>
<dbReference type="InterPro" id="IPR050471">
    <property type="entry name" value="AB_hydrolase"/>
</dbReference>
<organism evidence="2 4">
    <name type="scientific">Corynebacterium flavescens</name>
    <dbReference type="NCBI Taxonomy" id="28028"/>
    <lineage>
        <taxon>Bacteria</taxon>
        <taxon>Bacillati</taxon>
        <taxon>Actinomycetota</taxon>
        <taxon>Actinomycetes</taxon>
        <taxon>Mycobacteriales</taxon>
        <taxon>Corynebacteriaceae</taxon>
        <taxon>Corynebacterium</taxon>
    </lineage>
</organism>
<dbReference type="GeneID" id="82881411"/>
<dbReference type="Gene3D" id="3.40.50.1820">
    <property type="entry name" value="alpha/beta hydrolase"/>
    <property type="match status" value="1"/>
</dbReference>
<evidence type="ECO:0000313" key="3">
    <source>
        <dbReference type="EMBL" id="GEB98627.1"/>
    </source>
</evidence>
<protein>
    <submittedName>
        <fullName evidence="2 3">Hydrolase</fullName>
    </submittedName>
</protein>
<dbReference type="KEGG" id="cfc:CFLV_12120"/>
<sequence>MSTFSLPGARLATYFSDEHGHPVVQLHGLTSSRERDRLLDLDLGRGLSGTRLLRYDARGHGQSTGGMDPEDYTWPQLATDLLALLDAFFPGEQVHGVGPSMGCATLLHAAVRDPGRFSGLTLMLPPTAWETRTAQAADYEARARFIEEQGMERFLQADAMAAPPPATVGRPATVPDISAELLVPAYRGAARSNLPTREDLTTLTMPVTILCWTDDPGHPVSTAVDLATIFPMARLYIATAPQEVARWPEVLAEDVVRDTNMVAPPHL</sequence>
<dbReference type="OrthoDB" id="63519at2"/>
<keyword evidence="4" id="KW-1185">Reference proteome</keyword>
<dbReference type="Proteomes" id="UP000185479">
    <property type="component" value="Chromosome"/>
</dbReference>
<dbReference type="PANTHER" id="PTHR43433:SF5">
    <property type="entry name" value="AB HYDROLASE-1 DOMAIN-CONTAINING PROTEIN"/>
    <property type="match status" value="1"/>
</dbReference>
<dbReference type="InterPro" id="IPR029058">
    <property type="entry name" value="AB_hydrolase_fold"/>
</dbReference>
<dbReference type="Proteomes" id="UP000315353">
    <property type="component" value="Unassembled WGS sequence"/>
</dbReference>
<feature type="domain" description="AB hydrolase-1" evidence="1">
    <location>
        <begin position="22"/>
        <end position="130"/>
    </location>
</feature>
<dbReference type="STRING" id="28028.CFLV_12120"/>
<dbReference type="RefSeq" id="WP_075730735.1">
    <property type="nucleotide sequence ID" value="NZ_BJNB01000043.1"/>
</dbReference>
<dbReference type="GO" id="GO:0046503">
    <property type="term" value="P:glycerolipid catabolic process"/>
    <property type="evidence" value="ECO:0007669"/>
    <property type="project" value="TreeGrafter"/>
</dbReference>
<gene>
    <name evidence="3" type="ORF">CFL01nite_21220</name>
    <name evidence="2" type="ORF">CFLV_12120</name>
</gene>
<dbReference type="EMBL" id="BJNB01000043">
    <property type="protein sequence ID" value="GEB98627.1"/>
    <property type="molecule type" value="Genomic_DNA"/>
</dbReference>
<dbReference type="SUPFAM" id="SSF53474">
    <property type="entry name" value="alpha/beta-Hydrolases"/>
    <property type="match status" value="1"/>
</dbReference>
<keyword evidence="2" id="KW-0378">Hydrolase</keyword>
<dbReference type="InterPro" id="IPR000073">
    <property type="entry name" value="AB_hydrolase_1"/>
</dbReference>
<dbReference type="PANTHER" id="PTHR43433">
    <property type="entry name" value="HYDROLASE, ALPHA/BETA FOLD FAMILY PROTEIN"/>
    <property type="match status" value="1"/>
</dbReference>
<dbReference type="EMBL" id="CP009246">
    <property type="protein sequence ID" value="APT87825.1"/>
    <property type="molecule type" value="Genomic_DNA"/>
</dbReference>
<reference evidence="3 5" key="2">
    <citation type="submission" date="2019-06" db="EMBL/GenBank/DDBJ databases">
        <title>Whole genome shotgun sequence of Corynebacterium flavescens NBRC 14136.</title>
        <authorList>
            <person name="Hosoyama A."/>
            <person name="Uohara A."/>
            <person name="Ohji S."/>
            <person name="Ichikawa N."/>
        </authorList>
    </citation>
    <scope>NUCLEOTIDE SEQUENCE [LARGE SCALE GENOMIC DNA]</scope>
    <source>
        <strain evidence="3 5">NBRC 14136</strain>
    </source>
</reference>
<accession>A0A1L7CPS1</accession>
<dbReference type="Pfam" id="PF00561">
    <property type="entry name" value="Abhydrolase_1"/>
    <property type="match status" value="1"/>
</dbReference>
<proteinExistence type="predicted"/>